<dbReference type="OrthoDB" id="3176171at2759"/>
<gene>
    <name evidence="2" type="ORF">HPP92_021510</name>
</gene>
<organism evidence="2 3">
    <name type="scientific">Vanilla planifolia</name>
    <name type="common">Vanilla</name>
    <dbReference type="NCBI Taxonomy" id="51239"/>
    <lineage>
        <taxon>Eukaryota</taxon>
        <taxon>Viridiplantae</taxon>
        <taxon>Streptophyta</taxon>
        <taxon>Embryophyta</taxon>
        <taxon>Tracheophyta</taxon>
        <taxon>Spermatophyta</taxon>
        <taxon>Magnoliopsida</taxon>
        <taxon>Liliopsida</taxon>
        <taxon>Asparagales</taxon>
        <taxon>Orchidaceae</taxon>
        <taxon>Vanilloideae</taxon>
        <taxon>Vanilleae</taxon>
        <taxon>Vanilla</taxon>
    </lineage>
</organism>
<sequence length="138" mass="14832">MSTGESSSDLVDDQNIRKPISPGTLALMCDEQDMMFMASQEPNPTSSFLHSQSVPKVYPEQEKCVLMGFRESLLKLINCGAAKEAKFALMAVKPEISNQKEPFNHSIGGIAASGVPKMSQSVKPFPASSNIPSRVGNG</sequence>
<keyword evidence="3" id="KW-1185">Reference proteome</keyword>
<evidence type="ECO:0000256" key="1">
    <source>
        <dbReference type="SAM" id="MobiDB-lite"/>
    </source>
</evidence>
<comment type="caution">
    <text evidence="2">The sequence shown here is derived from an EMBL/GenBank/DDBJ whole genome shotgun (WGS) entry which is preliminary data.</text>
</comment>
<evidence type="ECO:0000313" key="3">
    <source>
        <dbReference type="Proteomes" id="UP000636800"/>
    </source>
</evidence>
<dbReference type="EMBL" id="JADCNL010000011">
    <property type="protein sequence ID" value="KAG0461213.1"/>
    <property type="molecule type" value="Genomic_DNA"/>
</dbReference>
<accession>A0A835UH63</accession>
<dbReference type="Proteomes" id="UP000636800">
    <property type="component" value="Chromosome 11"/>
</dbReference>
<evidence type="ECO:0000313" key="2">
    <source>
        <dbReference type="EMBL" id="KAG0461213.1"/>
    </source>
</evidence>
<dbReference type="AlphaFoldDB" id="A0A835UH63"/>
<feature type="compositionally biased region" description="Polar residues" evidence="1">
    <location>
        <begin position="118"/>
        <end position="132"/>
    </location>
</feature>
<feature type="region of interest" description="Disordered" evidence="1">
    <location>
        <begin position="116"/>
        <end position="138"/>
    </location>
</feature>
<reference evidence="2 3" key="1">
    <citation type="journal article" date="2020" name="Nat. Food">
        <title>A phased Vanilla planifolia genome enables genetic improvement of flavour and production.</title>
        <authorList>
            <person name="Hasing T."/>
            <person name="Tang H."/>
            <person name="Brym M."/>
            <person name="Khazi F."/>
            <person name="Huang T."/>
            <person name="Chambers A.H."/>
        </authorList>
    </citation>
    <scope>NUCLEOTIDE SEQUENCE [LARGE SCALE GENOMIC DNA]</scope>
    <source>
        <tissue evidence="2">Leaf</tissue>
    </source>
</reference>
<name>A0A835UH63_VANPL</name>
<proteinExistence type="predicted"/>
<protein>
    <submittedName>
        <fullName evidence="2">Uncharacterized protein</fullName>
    </submittedName>
</protein>